<evidence type="ECO:0000313" key="10">
    <source>
        <dbReference type="Proteomes" id="UP000612055"/>
    </source>
</evidence>
<dbReference type="GO" id="GO:0005524">
    <property type="term" value="F:ATP binding"/>
    <property type="evidence" value="ECO:0007669"/>
    <property type="project" value="UniProtKB-UniRule"/>
</dbReference>
<dbReference type="InterPro" id="IPR051681">
    <property type="entry name" value="Ser/Thr_Kinases-Pseudokinases"/>
</dbReference>
<keyword evidence="3" id="KW-0418">Kinase</keyword>
<dbReference type="InterPro" id="IPR017441">
    <property type="entry name" value="Protein_kinase_ATP_BS"/>
</dbReference>
<dbReference type="EMBL" id="JAEHOE010000024">
    <property type="protein sequence ID" value="KAG2495401.1"/>
    <property type="molecule type" value="Genomic_DNA"/>
</dbReference>
<proteinExistence type="predicted"/>
<feature type="binding site" evidence="5">
    <location>
        <position position="371"/>
    </location>
    <ligand>
        <name>ATP</name>
        <dbReference type="ChEBI" id="CHEBI:30616"/>
    </ligand>
</feature>
<dbReference type="SUPFAM" id="SSF56112">
    <property type="entry name" value="Protein kinase-like (PK-like)"/>
    <property type="match status" value="1"/>
</dbReference>
<organism evidence="9 10">
    <name type="scientific">Edaphochlamys debaryana</name>
    <dbReference type="NCBI Taxonomy" id="47281"/>
    <lineage>
        <taxon>Eukaryota</taxon>
        <taxon>Viridiplantae</taxon>
        <taxon>Chlorophyta</taxon>
        <taxon>core chlorophytes</taxon>
        <taxon>Chlorophyceae</taxon>
        <taxon>CS clade</taxon>
        <taxon>Chlamydomonadales</taxon>
        <taxon>Chlamydomonadales incertae sedis</taxon>
        <taxon>Edaphochlamys</taxon>
    </lineage>
</organism>
<reference evidence="9" key="1">
    <citation type="journal article" date="2020" name="bioRxiv">
        <title>Comparative genomics of Chlamydomonas.</title>
        <authorList>
            <person name="Craig R.J."/>
            <person name="Hasan A.R."/>
            <person name="Ness R.W."/>
            <person name="Keightley P.D."/>
        </authorList>
    </citation>
    <scope>NUCLEOTIDE SEQUENCE</scope>
    <source>
        <strain evidence="9">CCAP 11/70</strain>
    </source>
</reference>
<dbReference type="PROSITE" id="PS00107">
    <property type="entry name" value="PROTEIN_KINASE_ATP"/>
    <property type="match status" value="1"/>
</dbReference>
<dbReference type="InterPro" id="IPR000719">
    <property type="entry name" value="Prot_kinase_dom"/>
</dbReference>
<sequence>MDILQSSEPGTKGAAALLKDATALFSVCLPPDLFATKMRTALRPPDRPGPQLVSTSVPNPPDCSNSTDASPLARCLDRRRIDDMALIGTDVGSADGVARPNNYDVLVYNVTELCLAVVTDDCIRDLGPVGCIMQALRGANMDPRSPPPPSVLGPEALASGVLQAPVGGGPPSVHLVVVIVPTVVLGVLLLAGAVAAVLLLTARRRRRRRGQQQQLPDKAAAAAGPGSDLVNPDALTTLGGSCGITVHKGQARGAGSEDAQLETLGSTDSVHLELPGPTAVAPKRFSNASHSLWDGPITMRTPASRLNLHVAVAAHSELTPAAKPVHLSVDANASDGAAEDDVVQLLPGFLGQGAYGVVQEGLFRGQRVAVKQLTVLGGHPTPAPLPAAHLGASSVEDDGAAPKEPPAPDDAAASDDFAQWSEVLVKSFNQELKVLARCNACPQIVRILAACVTPPRLCLVMEKMDSSLDQLVHGPSGRGRGGGACRSAGLIPLPLVLHIAVEVARGLEFLHPTVVHRDLKPANVLLSGLDSARPVVKIGDLGLARIQETVCMTQTPEAGTAAYVAPECYDTENYYVTHKADIYAFGVLLWELLSGELPWYQMQPCQIAMQVCLLRQRLPVPSLNGRFERWHPKLRRVVLACFDVEPARRPAASDLVKLLLLIEEAFNTMGWPSEPAAGAAAHVLGIATQPVAAAAEPQPLAAAVPVTSPNRRSTEDQEAAEKWAGVAVAAQAAAAAAPQVAADWASAAGSSMPQGSQLHWLTADLEPSRTGTVGAVFRQPVPPATPTAAVSQTGPRPDARGTAALHAASASHNTG</sequence>
<keyword evidence="1" id="KW-0808">Transferase</keyword>
<evidence type="ECO:0000256" key="7">
    <source>
        <dbReference type="SAM" id="Phobius"/>
    </source>
</evidence>
<dbReference type="GO" id="GO:0004674">
    <property type="term" value="F:protein serine/threonine kinase activity"/>
    <property type="evidence" value="ECO:0007669"/>
    <property type="project" value="TreeGrafter"/>
</dbReference>
<evidence type="ECO:0000256" key="6">
    <source>
        <dbReference type="SAM" id="MobiDB-lite"/>
    </source>
</evidence>
<dbReference type="InterPro" id="IPR011009">
    <property type="entry name" value="Kinase-like_dom_sf"/>
</dbReference>
<feature type="region of interest" description="Disordered" evidence="6">
    <location>
        <begin position="41"/>
        <end position="69"/>
    </location>
</feature>
<evidence type="ECO:0000256" key="3">
    <source>
        <dbReference type="ARBA" id="ARBA00022777"/>
    </source>
</evidence>
<dbReference type="PROSITE" id="PS00108">
    <property type="entry name" value="PROTEIN_KINASE_ST"/>
    <property type="match status" value="1"/>
</dbReference>
<dbReference type="InterPro" id="IPR008271">
    <property type="entry name" value="Ser/Thr_kinase_AS"/>
</dbReference>
<dbReference type="PROSITE" id="PS50011">
    <property type="entry name" value="PROTEIN_KINASE_DOM"/>
    <property type="match status" value="1"/>
</dbReference>
<gene>
    <name evidence="9" type="ORF">HYH03_006350</name>
</gene>
<evidence type="ECO:0000259" key="8">
    <source>
        <dbReference type="PROSITE" id="PS50011"/>
    </source>
</evidence>
<keyword evidence="7" id="KW-0812">Transmembrane</keyword>
<evidence type="ECO:0000256" key="4">
    <source>
        <dbReference type="ARBA" id="ARBA00022840"/>
    </source>
</evidence>
<dbReference type="SMART" id="SM00220">
    <property type="entry name" value="S_TKc"/>
    <property type="match status" value="1"/>
</dbReference>
<keyword evidence="2 5" id="KW-0547">Nucleotide-binding</keyword>
<feature type="domain" description="Protein kinase" evidence="8">
    <location>
        <begin position="344"/>
        <end position="666"/>
    </location>
</feature>
<dbReference type="Proteomes" id="UP000612055">
    <property type="component" value="Unassembled WGS sequence"/>
</dbReference>
<feature type="compositionally biased region" description="Polar residues" evidence="6">
    <location>
        <begin position="52"/>
        <end position="69"/>
    </location>
</feature>
<feature type="transmembrane region" description="Helical" evidence="7">
    <location>
        <begin position="175"/>
        <end position="200"/>
    </location>
</feature>
<feature type="region of interest" description="Disordered" evidence="6">
    <location>
        <begin position="382"/>
        <end position="413"/>
    </location>
</feature>
<keyword evidence="7" id="KW-1133">Transmembrane helix</keyword>
<evidence type="ECO:0000256" key="2">
    <source>
        <dbReference type="ARBA" id="ARBA00022741"/>
    </source>
</evidence>
<comment type="caution">
    <text evidence="9">The sequence shown here is derived from an EMBL/GenBank/DDBJ whole genome shotgun (WGS) entry which is preliminary data.</text>
</comment>
<protein>
    <recommendedName>
        <fullName evidence="8">Protein kinase domain-containing protein</fullName>
    </recommendedName>
</protein>
<keyword evidence="4 5" id="KW-0067">ATP-binding</keyword>
<dbReference type="Gene3D" id="3.30.200.20">
    <property type="entry name" value="Phosphorylase Kinase, domain 1"/>
    <property type="match status" value="1"/>
</dbReference>
<dbReference type="OrthoDB" id="536504at2759"/>
<dbReference type="PANTHER" id="PTHR44329:SF214">
    <property type="entry name" value="PROTEIN KINASE DOMAIN-CONTAINING PROTEIN"/>
    <property type="match status" value="1"/>
</dbReference>
<feature type="compositionally biased region" description="Low complexity" evidence="6">
    <location>
        <begin position="382"/>
        <end position="392"/>
    </location>
</feature>
<evidence type="ECO:0000256" key="1">
    <source>
        <dbReference type="ARBA" id="ARBA00022679"/>
    </source>
</evidence>
<dbReference type="PANTHER" id="PTHR44329">
    <property type="entry name" value="SERINE/THREONINE-PROTEIN KINASE TNNI3K-RELATED"/>
    <property type="match status" value="1"/>
</dbReference>
<keyword evidence="7" id="KW-0472">Membrane</keyword>
<accession>A0A836C036</accession>
<name>A0A836C036_9CHLO</name>
<dbReference type="AlphaFoldDB" id="A0A836C036"/>
<feature type="region of interest" description="Disordered" evidence="6">
    <location>
        <begin position="206"/>
        <end position="232"/>
    </location>
</feature>
<dbReference type="Gene3D" id="1.10.510.10">
    <property type="entry name" value="Transferase(Phosphotransferase) domain 1"/>
    <property type="match status" value="1"/>
</dbReference>
<dbReference type="Pfam" id="PF00069">
    <property type="entry name" value="Pkinase"/>
    <property type="match status" value="1"/>
</dbReference>
<evidence type="ECO:0000256" key="5">
    <source>
        <dbReference type="PROSITE-ProRule" id="PRU10141"/>
    </source>
</evidence>
<keyword evidence="10" id="KW-1185">Reference proteome</keyword>
<evidence type="ECO:0000313" key="9">
    <source>
        <dbReference type="EMBL" id="KAG2495401.1"/>
    </source>
</evidence>
<feature type="region of interest" description="Disordered" evidence="6">
    <location>
        <begin position="775"/>
        <end position="815"/>
    </location>
</feature>